<proteinExistence type="predicted"/>
<dbReference type="EMBL" id="KN833230">
    <property type="protein sequence ID" value="KIM71706.1"/>
    <property type="molecule type" value="Genomic_DNA"/>
</dbReference>
<feature type="compositionally biased region" description="Polar residues" evidence="1">
    <location>
        <begin position="708"/>
        <end position="721"/>
    </location>
</feature>
<dbReference type="HOGENOM" id="CLU_010865_0_0_1"/>
<dbReference type="PROSITE" id="PS50011">
    <property type="entry name" value="PROTEIN_KINASE_DOM"/>
    <property type="match status" value="1"/>
</dbReference>
<accession>A0A0C3EV68</accession>
<evidence type="ECO:0000259" key="3">
    <source>
        <dbReference type="PROSITE" id="PS50011"/>
    </source>
</evidence>
<dbReference type="InParanoid" id="A0A0C3EV68"/>
<dbReference type="InterPro" id="IPR011009">
    <property type="entry name" value="Kinase-like_dom_sf"/>
</dbReference>
<dbReference type="GO" id="GO:0004672">
    <property type="term" value="F:protein kinase activity"/>
    <property type="evidence" value="ECO:0007669"/>
    <property type="project" value="InterPro"/>
</dbReference>
<feature type="compositionally biased region" description="Basic and acidic residues" evidence="1">
    <location>
        <begin position="752"/>
        <end position="772"/>
    </location>
</feature>
<dbReference type="InterPro" id="IPR040976">
    <property type="entry name" value="Pkinase_fungal"/>
</dbReference>
<reference evidence="4 5" key="1">
    <citation type="submission" date="2014-04" db="EMBL/GenBank/DDBJ databases">
        <authorList>
            <consortium name="DOE Joint Genome Institute"/>
            <person name="Kuo A."/>
            <person name="Tarkka M."/>
            <person name="Buscot F."/>
            <person name="Kohler A."/>
            <person name="Nagy L.G."/>
            <person name="Floudas D."/>
            <person name="Copeland A."/>
            <person name="Barry K.W."/>
            <person name="Cichocki N."/>
            <person name="Veneault-Fourrey C."/>
            <person name="LaButti K."/>
            <person name="Lindquist E.A."/>
            <person name="Lipzen A."/>
            <person name="Lundell T."/>
            <person name="Morin E."/>
            <person name="Murat C."/>
            <person name="Sun H."/>
            <person name="Tunlid A."/>
            <person name="Henrissat B."/>
            <person name="Grigoriev I.V."/>
            <person name="Hibbett D.S."/>
            <person name="Martin F."/>
            <person name="Nordberg H.P."/>
            <person name="Cantor M.N."/>
            <person name="Hua S.X."/>
        </authorList>
    </citation>
    <scope>NUCLEOTIDE SEQUENCE [LARGE SCALE GENOMIC DNA]</scope>
    <source>
        <strain evidence="4 5">F 1598</strain>
    </source>
</reference>
<dbReference type="SUPFAM" id="SSF56112">
    <property type="entry name" value="Protein kinase-like (PK-like)"/>
    <property type="match status" value="1"/>
</dbReference>
<dbReference type="Pfam" id="PF17667">
    <property type="entry name" value="Pkinase_fungal"/>
    <property type="match status" value="1"/>
</dbReference>
<evidence type="ECO:0000313" key="5">
    <source>
        <dbReference type="Proteomes" id="UP000054166"/>
    </source>
</evidence>
<keyword evidence="2" id="KW-1133">Transmembrane helix</keyword>
<dbReference type="Proteomes" id="UP000054166">
    <property type="component" value="Unassembled WGS sequence"/>
</dbReference>
<evidence type="ECO:0000313" key="4">
    <source>
        <dbReference type="EMBL" id="KIM71706.1"/>
    </source>
</evidence>
<feature type="domain" description="Protein kinase" evidence="3">
    <location>
        <begin position="368"/>
        <end position="676"/>
    </location>
</feature>
<evidence type="ECO:0000256" key="1">
    <source>
        <dbReference type="SAM" id="MobiDB-lite"/>
    </source>
</evidence>
<dbReference type="InterPro" id="IPR000719">
    <property type="entry name" value="Prot_kinase_dom"/>
</dbReference>
<keyword evidence="5" id="KW-1185">Reference proteome</keyword>
<reference evidence="5" key="2">
    <citation type="submission" date="2015-01" db="EMBL/GenBank/DDBJ databases">
        <title>Evolutionary Origins and Diversification of the Mycorrhizal Mutualists.</title>
        <authorList>
            <consortium name="DOE Joint Genome Institute"/>
            <consortium name="Mycorrhizal Genomics Consortium"/>
            <person name="Kohler A."/>
            <person name="Kuo A."/>
            <person name="Nagy L.G."/>
            <person name="Floudas D."/>
            <person name="Copeland A."/>
            <person name="Barry K.W."/>
            <person name="Cichocki N."/>
            <person name="Veneault-Fourrey C."/>
            <person name="LaButti K."/>
            <person name="Lindquist E.A."/>
            <person name="Lipzen A."/>
            <person name="Lundell T."/>
            <person name="Morin E."/>
            <person name="Murat C."/>
            <person name="Riley R."/>
            <person name="Ohm R."/>
            <person name="Sun H."/>
            <person name="Tunlid A."/>
            <person name="Henrissat B."/>
            <person name="Grigoriev I.V."/>
            <person name="Hibbett D.S."/>
            <person name="Martin F."/>
        </authorList>
    </citation>
    <scope>NUCLEOTIDE SEQUENCE [LARGE SCALE GENOMIC DNA]</scope>
    <source>
        <strain evidence="5">F 1598</strain>
    </source>
</reference>
<gene>
    <name evidence="4" type="ORF">PILCRDRAFT_830179</name>
</gene>
<dbReference type="STRING" id="765440.A0A0C3EV68"/>
<organism evidence="4 5">
    <name type="scientific">Piloderma croceum (strain F 1598)</name>
    <dbReference type="NCBI Taxonomy" id="765440"/>
    <lineage>
        <taxon>Eukaryota</taxon>
        <taxon>Fungi</taxon>
        <taxon>Dikarya</taxon>
        <taxon>Basidiomycota</taxon>
        <taxon>Agaricomycotina</taxon>
        <taxon>Agaricomycetes</taxon>
        <taxon>Agaricomycetidae</taxon>
        <taxon>Atheliales</taxon>
        <taxon>Atheliaceae</taxon>
        <taxon>Piloderma</taxon>
    </lineage>
</organism>
<dbReference type="PANTHER" id="PTHR38248:SF2">
    <property type="entry name" value="FUNK1 11"/>
    <property type="match status" value="1"/>
</dbReference>
<dbReference type="GO" id="GO:0005524">
    <property type="term" value="F:ATP binding"/>
    <property type="evidence" value="ECO:0007669"/>
    <property type="project" value="InterPro"/>
</dbReference>
<evidence type="ECO:0000256" key="2">
    <source>
        <dbReference type="SAM" id="Phobius"/>
    </source>
</evidence>
<sequence length="772" mass="87085">MAHKSHSIKTYRSETNGYKASHRETAQSWANEFRTHVTIPESTIDDYLAQYVPSLTSFSGRPKSTFKNVPLGTVEQAMYKPLCSSFSKLVSKWPENIRLEFHNITNTTILPLGFSEHPTRPNIAICFPAESLPRNTLTWEDILVSTEVKRSRSQDPIAGDGTVKRGVNHDRDTMQLSKNARNLLAANMACFVFVLGIYGDIARIYRFSRRAIVVSEPFNYIANPKIFAKFFWRLVHPTHQPESTDSIITKRIVGSDNTIFRTSDEDKTRMAKFLCQYHQYTAENAAAEVENSRWYIGSYDPPLNDIKDIIRPTDNIGKGKGKEKEAVLGQGSSKGGARVLEPNREEMEDDTDSSQALLNSRRKRFFTFGKPLYQSFGLFSRATSVRRAVIEGHEENLFALKDFWPERSRKPEAAFYKRIKKNLVIEGKKSFGLAECLGGLDLGAVEEPELGHCTLSGSLVPNELLERTHSRLIIEPVGYDIEAFSSTKSLIEAWRDAIIGHHNAHAGGVLHRDISPGNVMFAKSCPFVGFVQDLDYGELLLRESEKEIEAEVERSLKDLTGTFQFIAIEILDSNDDVKHEVKHDLESFFWLLIWCILRHTTHSDPRGSAACSTLFDHDNKYLAAAVKFRFLSTTKSLVIDKNVPLTKLLQTLTRFILLQQHDLRNPVRAAVTHEMFLDAIDKHLEMDGWPEDDAALIFIAPSSSSIAQGTAHASGSQQLPGSSSYKRKRHSAAKRKHQDTSSSEEAVAAEVPDDRTSRRSGLRKDPKRIQRV</sequence>
<keyword evidence="2" id="KW-0812">Transmembrane</keyword>
<dbReference type="AlphaFoldDB" id="A0A0C3EV68"/>
<name>A0A0C3EV68_PILCF</name>
<feature type="region of interest" description="Disordered" evidence="1">
    <location>
        <begin position="708"/>
        <end position="772"/>
    </location>
</feature>
<dbReference type="OrthoDB" id="2739948at2759"/>
<protein>
    <recommendedName>
        <fullName evidence="3">Protein kinase domain-containing protein</fullName>
    </recommendedName>
</protein>
<feature type="transmembrane region" description="Helical" evidence="2">
    <location>
        <begin position="183"/>
        <end position="205"/>
    </location>
</feature>
<feature type="compositionally biased region" description="Basic residues" evidence="1">
    <location>
        <begin position="725"/>
        <end position="737"/>
    </location>
</feature>
<dbReference type="PANTHER" id="PTHR38248">
    <property type="entry name" value="FUNK1 6"/>
    <property type="match status" value="1"/>
</dbReference>
<dbReference type="Gene3D" id="1.10.510.10">
    <property type="entry name" value="Transferase(Phosphotransferase) domain 1"/>
    <property type="match status" value="1"/>
</dbReference>
<feature type="region of interest" description="Disordered" evidence="1">
    <location>
        <begin position="314"/>
        <end position="354"/>
    </location>
</feature>
<keyword evidence="2" id="KW-0472">Membrane</keyword>